<dbReference type="OrthoDB" id="67155at2759"/>
<dbReference type="InterPro" id="IPR006816">
    <property type="entry name" value="ELMO_dom"/>
</dbReference>
<evidence type="ECO:0000256" key="2">
    <source>
        <dbReference type="SAM" id="Phobius"/>
    </source>
</evidence>
<dbReference type="PANTHER" id="PTHR12771:SF56">
    <property type="entry name" value="CED-12"/>
    <property type="match status" value="1"/>
</dbReference>
<dbReference type="InParanoid" id="A0A077ZMY5"/>
<feature type="compositionally biased region" description="Basic and acidic residues" evidence="1">
    <location>
        <begin position="98"/>
        <end position="112"/>
    </location>
</feature>
<evidence type="ECO:0000256" key="1">
    <source>
        <dbReference type="SAM" id="MobiDB-lite"/>
    </source>
</evidence>
<keyword evidence="2" id="KW-1133">Transmembrane helix</keyword>
<feature type="region of interest" description="Disordered" evidence="1">
    <location>
        <begin position="1"/>
        <end position="57"/>
    </location>
</feature>
<feature type="compositionally biased region" description="Basic and acidic residues" evidence="1">
    <location>
        <begin position="41"/>
        <end position="57"/>
    </location>
</feature>
<gene>
    <name evidence="4" type="primary">Contig18951.g20100</name>
    <name evidence="4" type="ORF">STYLEM_235</name>
</gene>
<keyword evidence="2" id="KW-0812">Transmembrane</keyword>
<feature type="domain" description="ELMO" evidence="3">
    <location>
        <begin position="159"/>
        <end position="331"/>
    </location>
</feature>
<reference evidence="4 5" key="1">
    <citation type="submission" date="2014-06" db="EMBL/GenBank/DDBJ databases">
        <authorList>
            <person name="Swart Estienne"/>
        </authorList>
    </citation>
    <scope>NUCLEOTIDE SEQUENCE [LARGE SCALE GENOMIC DNA]</scope>
    <source>
        <strain evidence="4 5">130c</strain>
    </source>
</reference>
<name>A0A077ZMY5_STYLE</name>
<organism evidence="4 5">
    <name type="scientific">Stylonychia lemnae</name>
    <name type="common">Ciliate</name>
    <dbReference type="NCBI Taxonomy" id="5949"/>
    <lineage>
        <taxon>Eukaryota</taxon>
        <taxon>Sar</taxon>
        <taxon>Alveolata</taxon>
        <taxon>Ciliophora</taxon>
        <taxon>Intramacronucleata</taxon>
        <taxon>Spirotrichea</taxon>
        <taxon>Stichotrichia</taxon>
        <taxon>Sporadotrichida</taxon>
        <taxon>Oxytrichidae</taxon>
        <taxon>Stylonychinae</taxon>
        <taxon>Stylonychia</taxon>
    </lineage>
</organism>
<keyword evidence="5" id="KW-1185">Reference proteome</keyword>
<dbReference type="InterPro" id="IPR050868">
    <property type="entry name" value="ELMO_domain-containing"/>
</dbReference>
<dbReference type="Proteomes" id="UP000039865">
    <property type="component" value="Unassembled WGS sequence"/>
</dbReference>
<protein>
    <submittedName>
        <fullName evidence="4">Elmo ced-12 domain-containing protein</fullName>
    </submittedName>
</protein>
<dbReference type="Pfam" id="PF04727">
    <property type="entry name" value="ELMO_CED12"/>
    <property type="match status" value="1"/>
</dbReference>
<evidence type="ECO:0000259" key="3">
    <source>
        <dbReference type="PROSITE" id="PS51335"/>
    </source>
</evidence>
<dbReference type="PANTHER" id="PTHR12771">
    <property type="entry name" value="ENGULFMENT AND CELL MOTILITY"/>
    <property type="match status" value="1"/>
</dbReference>
<dbReference type="PROSITE" id="PS51335">
    <property type="entry name" value="ELMO"/>
    <property type="match status" value="1"/>
</dbReference>
<dbReference type="EMBL" id="CCKQ01000232">
    <property type="protein sequence ID" value="CDW71293.1"/>
    <property type="molecule type" value="Genomic_DNA"/>
</dbReference>
<sequence length="360" mass="42456">MKKGTLDEFVNQSKIDNQLSNRKKSSGQHIEEQQSQYDWSDTDHGRESADGKWSFTDDEKEALIKRKQQIEANYRVTAGLMADPKVLQQKLSNILSNNRDERGFKHSPDQSRRGSLKRSPSKKDSISSGEQFPGFLYKDNRSWAEKLCSCFFKNYDVSKEEQSLTDLFLLVFGEENQRVPHRLESKKWKEIGFQTKNPRLEFRNGGILSLECIRYFIKKNPEVFQQMLQEGAQYFYIALSSINVTNLLVAFLYLNVEPVAGNLMRRRANRQEFKNFCKLNYKYKKTFFELHSYALRFLYMLWCRESQKGPDQYPAFNLIMDETRMLIAKLLQIDHCQDLIELKLQAYNLIEEYIRGRGFK</sequence>
<feature type="transmembrane region" description="Helical" evidence="2">
    <location>
        <begin position="234"/>
        <end position="256"/>
    </location>
</feature>
<accession>A0A077ZMY5</accession>
<keyword evidence="2" id="KW-0472">Membrane</keyword>
<evidence type="ECO:0000313" key="5">
    <source>
        <dbReference type="Proteomes" id="UP000039865"/>
    </source>
</evidence>
<feature type="region of interest" description="Disordered" evidence="1">
    <location>
        <begin position="97"/>
        <end position="127"/>
    </location>
</feature>
<feature type="compositionally biased region" description="Polar residues" evidence="1">
    <location>
        <begin position="10"/>
        <end position="20"/>
    </location>
</feature>
<evidence type="ECO:0000313" key="4">
    <source>
        <dbReference type="EMBL" id="CDW71293.1"/>
    </source>
</evidence>
<proteinExistence type="predicted"/>
<dbReference type="AlphaFoldDB" id="A0A077ZMY5"/>